<reference evidence="4" key="1">
    <citation type="journal article" date="2016" name="Genome Announc.">
        <title>Genome sequences of three species of Hanseniaspora isolated from spontaneous wine fermentations.</title>
        <authorList>
            <person name="Sternes P.R."/>
            <person name="Lee D."/>
            <person name="Kutyna D.R."/>
            <person name="Borneman A.R."/>
        </authorList>
    </citation>
    <scope>NUCLEOTIDE SEQUENCE [LARGE SCALE GENOMIC DNA]</scope>
    <source>
        <strain evidence="4">AWRI3580</strain>
    </source>
</reference>
<keyword evidence="1" id="KW-0479">Metal-binding</keyword>
<dbReference type="STRING" id="29833.A0A1E5R108"/>
<keyword evidence="1" id="KW-0863">Zinc-finger</keyword>
<organism evidence="3 4">
    <name type="scientific">Hanseniaspora uvarum</name>
    <name type="common">Yeast</name>
    <name type="synonym">Kloeckera apiculata</name>
    <dbReference type="NCBI Taxonomy" id="29833"/>
    <lineage>
        <taxon>Eukaryota</taxon>
        <taxon>Fungi</taxon>
        <taxon>Dikarya</taxon>
        <taxon>Ascomycota</taxon>
        <taxon>Saccharomycotina</taxon>
        <taxon>Saccharomycetes</taxon>
        <taxon>Saccharomycodales</taxon>
        <taxon>Saccharomycodaceae</taxon>
        <taxon>Hanseniaspora</taxon>
    </lineage>
</organism>
<dbReference type="Proteomes" id="UP000095358">
    <property type="component" value="Unassembled WGS sequence"/>
</dbReference>
<proteinExistence type="predicted"/>
<feature type="domain" description="C2H2-type" evidence="2">
    <location>
        <begin position="391"/>
        <end position="421"/>
    </location>
</feature>
<dbReference type="AlphaFoldDB" id="A0A1E5R108"/>
<sequence>MNHKQQLDNIDTKISSTIIQRTDSNNLSLNPEGNEIFAMSNKLNNSLAVPLTPIGCNKINLNQNTSNNTSSGNLFGKYLMKKKMNMNKGHSLSRATSTSNINNHKLEGVTPTDTSSNFLMTSDLVLDNDRSFSQSNLDFNPSSSNYYYYNSNSALSRGNIVDDDLDLDMDFTSKDNDLLYYPQDIGNVDDTLKNIYKTNKETSKKEDYDEMNYTINPMITQINPKHFSSPEYNMDDINELIQEAENTLPTNLNTLSSTPSTSYTGNTQNNAIPSKSVSDYNIFIKGEDGIELPAQEVLKKLNFDFSDNTKNLSAQNAFKKNIMDSVKLPSKNLKQKDSNTSKFSSKPLEVATELLKKSKSKVQDSSIISSLKAELLLKDEKSKSNIGLEEFKCEHSACKKSFSRPYDLVRHTKTIHSKQKKLYRCLICIKELGEVEGHKKTFSRGDALSRHIKLKHELKIGDESLRFAMKFAKDNVEYVEN</sequence>
<comment type="caution">
    <text evidence="3">The sequence shown here is derived from an EMBL/GenBank/DDBJ whole genome shotgun (WGS) entry which is preliminary data.</text>
</comment>
<keyword evidence="1" id="KW-0862">Zinc</keyword>
<dbReference type="SMART" id="SM00355">
    <property type="entry name" value="ZnF_C2H2"/>
    <property type="match status" value="2"/>
</dbReference>
<evidence type="ECO:0000313" key="3">
    <source>
        <dbReference type="EMBL" id="OEJ80589.1"/>
    </source>
</evidence>
<evidence type="ECO:0000313" key="4">
    <source>
        <dbReference type="Proteomes" id="UP000095358"/>
    </source>
</evidence>
<dbReference type="VEuPathDB" id="FungiDB:AWRI3580_g3958"/>
<evidence type="ECO:0000256" key="1">
    <source>
        <dbReference type="PROSITE-ProRule" id="PRU00042"/>
    </source>
</evidence>
<dbReference type="SUPFAM" id="SSF57667">
    <property type="entry name" value="beta-beta-alpha zinc fingers"/>
    <property type="match status" value="1"/>
</dbReference>
<keyword evidence="4" id="KW-1185">Reference proteome</keyword>
<protein>
    <submittedName>
        <fullName evidence="3">Transcriptional regulator RPN4</fullName>
    </submittedName>
</protein>
<dbReference type="OrthoDB" id="7295497at2759"/>
<dbReference type="InterPro" id="IPR036236">
    <property type="entry name" value="Znf_C2H2_sf"/>
</dbReference>
<dbReference type="GO" id="GO:0008270">
    <property type="term" value="F:zinc ion binding"/>
    <property type="evidence" value="ECO:0007669"/>
    <property type="project" value="UniProtKB-KW"/>
</dbReference>
<dbReference type="Gene3D" id="3.30.160.60">
    <property type="entry name" value="Classic Zinc Finger"/>
    <property type="match status" value="1"/>
</dbReference>
<dbReference type="InterPro" id="IPR013087">
    <property type="entry name" value="Znf_C2H2_type"/>
</dbReference>
<evidence type="ECO:0000259" key="2">
    <source>
        <dbReference type="PROSITE" id="PS50157"/>
    </source>
</evidence>
<dbReference type="EMBL" id="LPNN01000011">
    <property type="protein sequence ID" value="OEJ80589.1"/>
    <property type="molecule type" value="Genomic_DNA"/>
</dbReference>
<name>A0A1E5R108_HANUV</name>
<accession>A0A1E5R108</accession>
<gene>
    <name evidence="3" type="ORF">AWRI3580_g3958</name>
</gene>
<dbReference type="PROSITE" id="PS00028">
    <property type="entry name" value="ZINC_FINGER_C2H2_1"/>
    <property type="match status" value="1"/>
</dbReference>
<dbReference type="PROSITE" id="PS50157">
    <property type="entry name" value="ZINC_FINGER_C2H2_2"/>
    <property type="match status" value="1"/>
</dbReference>